<dbReference type="HOGENOM" id="CLU_1585375_0_0_10"/>
<name>A0A0C5WCB5_9FLAO</name>
<dbReference type="EMBL" id="CP007202">
    <property type="protein sequence ID" value="AJR04693.1"/>
    <property type="molecule type" value="Genomic_DNA"/>
</dbReference>
<keyword evidence="1" id="KW-0175">Coiled coil</keyword>
<dbReference type="AlphaFoldDB" id="A0A0C5WCB5"/>
<evidence type="ECO:0000256" key="1">
    <source>
        <dbReference type="SAM" id="Coils"/>
    </source>
</evidence>
<keyword evidence="3" id="KW-1185">Reference proteome</keyword>
<evidence type="ECO:0000313" key="3">
    <source>
        <dbReference type="Proteomes" id="UP000032229"/>
    </source>
</evidence>
<evidence type="ECO:0000313" key="2">
    <source>
        <dbReference type="EMBL" id="AJR04693.1"/>
    </source>
</evidence>
<accession>A0A0C5WCB5</accession>
<dbReference type="RefSeq" id="WP_044636953.1">
    <property type="nucleotide sequence ID" value="NZ_CP007202.1"/>
</dbReference>
<protein>
    <submittedName>
        <fullName evidence="2">Uncharacterized protein</fullName>
    </submittedName>
</protein>
<proteinExistence type="predicted"/>
<dbReference type="KEGG" id="sze:AW14_00065"/>
<feature type="coiled-coil region" evidence="1">
    <location>
        <begin position="110"/>
        <end position="151"/>
    </location>
</feature>
<reference evidence="2 3" key="1">
    <citation type="submission" date="2014-02" db="EMBL/GenBank/DDBJ databases">
        <authorList>
            <person name="Young C.-C."/>
            <person name="Hameed A."/>
            <person name="Huang H.-C."/>
            <person name="Shahina M."/>
        </authorList>
    </citation>
    <scope>NUCLEOTIDE SEQUENCE [LARGE SCALE GENOMIC DNA]</scope>
    <source>
        <strain evidence="2 3">CC-SAMT-1</strain>
    </source>
</reference>
<sequence>METEVTKFRNLTLSLKVAPDEKIMLRRMAEKYNVSLSELMYNLVMCFKDQYEYIGRITPKEEKLAENLRLEIKKNDKLKVHLENADYRVKMEQERALDAIRAKDDLTYQLKEQKAINSEQSEEIGRLKEDIETLKQKNQVLKKDKSNQQIKNMAAGGIGVAAGLLLRR</sequence>
<dbReference type="Proteomes" id="UP000032229">
    <property type="component" value="Chromosome"/>
</dbReference>
<gene>
    <name evidence="2" type="ORF">AW14_00065</name>
</gene>
<organism evidence="2 3">
    <name type="scientific">Siansivirga zeaxanthinifaciens CC-SAMT-1</name>
    <dbReference type="NCBI Taxonomy" id="1454006"/>
    <lineage>
        <taxon>Bacteria</taxon>
        <taxon>Pseudomonadati</taxon>
        <taxon>Bacteroidota</taxon>
        <taxon>Flavobacteriia</taxon>
        <taxon>Flavobacteriales</taxon>
        <taxon>Flavobacteriaceae</taxon>
        <taxon>Siansivirga</taxon>
    </lineage>
</organism>